<keyword evidence="6" id="KW-1185">Reference proteome</keyword>
<name>A0A1I6PZG6_9CAUL</name>
<keyword evidence="2" id="KW-0805">Transcription regulation</keyword>
<dbReference type="OrthoDB" id="279010at2"/>
<dbReference type="InterPro" id="IPR036388">
    <property type="entry name" value="WH-like_DNA-bd_sf"/>
</dbReference>
<sequence length="128" mass="14247">MAAVDPNDTELEVLKRFWRDGDLSAREVHERIAAEFDWTPSTTRTVLERMRAKRLLSRRQVHGVVVYAAVQPKVQVLGRLMRRLSDLLELDKGLPAAAFVGSQILDADDIAELEALLAEIPEGDGAAK</sequence>
<proteinExistence type="inferred from homology"/>
<dbReference type="STRING" id="871741.SAMN05192570_1423"/>
<keyword evidence="4" id="KW-0804">Transcription</keyword>
<comment type="similarity">
    <text evidence="1">Belongs to the BlaI transcriptional regulatory family.</text>
</comment>
<dbReference type="Proteomes" id="UP000198788">
    <property type="component" value="Unassembled WGS sequence"/>
</dbReference>
<dbReference type="GO" id="GO:0045892">
    <property type="term" value="P:negative regulation of DNA-templated transcription"/>
    <property type="evidence" value="ECO:0007669"/>
    <property type="project" value="InterPro"/>
</dbReference>
<protein>
    <submittedName>
        <fullName evidence="5">Predicted transcriptional regulator</fullName>
    </submittedName>
</protein>
<gene>
    <name evidence="5" type="ORF">SAMN05192570_1423</name>
</gene>
<dbReference type="EMBL" id="FOZV01000002">
    <property type="protein sequence ID" value="SFS45498.1"/>
    <property type="molecule type" value="Genomic_DNA"/>
</dbReference>
<dbReference type="RefSeq" id="WP_092308211.1">
    <property type="nucleotide sequence ID" value="NZ_FOZV01000002.1"/>
</dbReference>
<dbReference type="SUPFAM" id="SSF46785">
    <property type="entry name" value="Winged helix' DNA-binding domain"/>
    <property type="match status" value="1"/>
</dbReference>
<dbReference type="AlphaFoldDB" id="A0A1I6PZG6"/>
<reference evidence="6" key="1">
    <citation type="submission" date="2016-10" db="EMBL/GenBank/DDBJ databases">
        <authorList>
            <person name="Varghese N."/>
            <person name="Submissions S."/>
        </authorList>
    </citation>
    <scope>NUCLEOTIDE SEQUENCE [LARGE SCALE GENOMIC DNA]</scope>
    <source>
        <strain evidence="6">CGMCC 1.10683</strain>
    </source>
</reference>
<dbReference type="InterPro" id="IPR036390">
    <property type="entry name" value="WH_DNA-bd_sf"/>
</dbReference>
<evidence type="ECO:0000313" key="5">
    <source>
        <dbReference type="EMBL" id="SFS45498.1"/>
    </source>
</evidence>
<evidence type="ECO:0000256" key="3">
    <source>
        <dbReference type="ARBA" id="ARBA00023125"/>
    </source>
</evidence>
<organism evidence="5 6">
    <name type="scientific">Brevundimonas viscosa</name>
    <dbReference type="NCBI Taxonomy" id="871741"/>
    <lineage>
        <taxon>Bacteria</taxon>
        <taxon>Pseudomonadati</taxon>
        <taxon>Pseudomonadota</taxon>
        <taxon>Alphaproteobacteria</taxon>
        <taxon>Caulobacterales</taxon>
        <taxon>Caulobacteraceae</taxon>
        <taxon>Brevundimonas</taxon>
    </lineage>
</organism>
<dbReference type="Pfam" id="PF03965">
    <property type="entry name" value="Penicillinase_R"/>
    <property type="match status" value="1"/>
</dbReference>
<keyword evidence="3" id="KW-0238">DNA-binding</keyword>
<evidence type="ECO:0000256" key="1">
    <source>
        <dbReference type="ARBA" id="ARBA00011046"/>
    </source>
</evidence>
<evidence type="ECO:0000313" key="6">
    <source>
        <dbReference type="Proteomes" id="UP000198788"/>
    </source>
</evidence>
<dbReference type="InterPro" id="IPR005650">
    <property type="entry name" value="BlaI_family"/>
</dbReference>
<evidence type="ECO:0000256" key="4">
    <source>
        <dbReference type="ARBA" id="ARBA00023163"/>
    </source>
</evidence>
<dbReference type="Gene3D" id="1.10.10.10">
    <property type="entry name" value="Winged helix-like DNA-binding domain superfamily/Winged helix DNA-binding domain"/>
    <property type="match status" value="1"/>
</dbReference>
<accession>A0A1I6PZG6</accession>
<evidence type="ECO:0000256" key="2">
    <source>
        <dbReference type="ARBA" id="ARBA00023015"/>
    </source>
</evidence>
<dbReference type="GO" id="GO:0003677">
    <property type="term" value="F:DNA binding"/>
    <property type="evidence" value="ECO:0007669"/>
    <property type="project" value="UniProtKB-KW"/>
</dbReference>